<dbReference type="PROSITE" id="PS50850">
    <property type="entry name" value="MFS"/>
    <property type="match status" value="1"/>
</dbReference>
<evidence type="ECO:0000256" key="2">
    <source>
        <dbReference type="ARBA" id="ARBA00022692"/>
    </source>
</evidence>
<evidence type="ECO:0000256" key="4">
    <source>
        <dbReference type="ARBA" id="ARBA00023136"/>
    </source>
</evidence>
<dbReference type="AlphaFoldDB" id="A0A511JCQ1"/>
<dbReference type="PANTHER" id="PTHR23514:SF13">
    <property type="entry name" value="INNER MEMBRANE PROTEIN YBJJ"/>
    <property type="match status" value="1"/>
</dbReference>
<feature type="transmembrane region" description="Helical" evidence="6">
    <location>
        <begin position="74"/>
        <end position="91"/>
    </location>
</feature>
<dbReference type="InterPro" id="IPR020846">
    <property type="entry name" value="MFS_dom"/>
</dbReference>
<evidence type="ECO:0000313" key="8">
    <source>
        <dbReference type="EMBL" id="GEL95752.1"/>
    </source>
</evidence>
<dbReference type="InterPro" id="IPR036259">
    <property type="entry name" value="MFS_trans_sf"/>
</dbReference>
<dbReference type="GO" id="GO:0005886">
    <property type="term" value="C:plasma membrane"/>
    <property type="evidence" value="ECO:0007669"/>
    <property type="project" value="UniProtKB-SubCell"/>
</dbReference>
<keyword evidence="4 6" id="KW-0472">Membrane</keyword>
<evidence type="ECO:0000256" key="1">
    <source>
        <dbReference type="ARBA" id="ARBA00004651"/>
    </source>
</evidence>
<keyword evidence="9" id="KW-1185">Reference proteome</keyword>
<feature type="transmembrane region" description="Helical" evidence="6">
    <location>
        <begin position="278"/>
        <end position="296"/>
    </location>
</feature>
<feature type="transmembrane region" description="Helical" evidence="6">
    <location>
        <begin position="342"/>
        <end position="360"/>
    </location>
</feature>
<evidence type="ECO:0000313" key="9">
    <source>
        <dbReference type="Proteomes" id="UP000321720"/>
    </source>
</evidence>
<dbReference type="GO" id="GO:0022857">
    <property type="term" value="F:transmembrane transporter activity"/>
    <property type="evidence" value="ECO:0007669"/>
    <property type="project" value="InterPro"/>
</dbReference>
<feature type="transmembrane region" description="Helical" evidence="6">
    <location>
        <begin position="164"/>
        <end position="186"/>
    </location>
</feature>
<feature type="region of interest" description="Disordered" evidence="5">
    <location>
        <begin position="391"/>
        <end position="435"/>
    </location>
</feature>
<reference evidence="8 9" key="1">
    <citation type="submission" date="2019-07" db="EMBL/GenBank/DDBJ databases">
        <title>Whole genome shotgun sequence of Cellulomonas composti NBRC 100758.</title>
        <authorList>
            <person name="Hosoyama A."/>
            <person name="Uohara A."/>
            <person name="Ohji S."/>
            <person name="Ichikawa N."/>
        </authorList>
    </citation>
    <scope>NUCLEOTIDE SEQUENCE [LARGE SCALE GENOMIC DNA]</scope>
    <source>
        <strain evidence="8 9">NBRC 100758</strain>
    </source>
</reference>
<feature type="transmembrane region" description="Helical" evidence="6">
    <location>
        <begin position="12"/>
        <end position="30"/>
    </location>
</feature>
<feature type="transmembrane region" description="Helical" evidence="6">
    <location>
        <begin position="302"/>
        <end position="321"/>
    </location>
</feature>
<dbReference type="OrthoDB" id="151222at2"/>
<feature type="compositionally biased region" description="Low complexity" evidence="5">
    <location>
        <begin position="420"/>
        <end position="435"/>
    </location>
</feature>
<proteinExistence type="predicted"/>
<dbReference type="SUPFAM" id="SSF103473">
    <property type="entry name" value="MFS general substrate transporter"/>
    <property type="match status" value="1"/>
</dbReference>
<dbReference type="PANTHER" id="PTHR23514">
    <property type="entry name" value="BYPASS OF STOP CODON PROTEIN 6"/>
    <property type="match status" value="1"/>
</dbReference>
<protein>
    <submittedName>
        <fullName evidence="8">MFS transporter</fullName>
    </submittedName>
</protein>
<feature type="transmembrane region" description="Helical" evidence="6">
    <location>
        <begin position="136"/>
        <end position="158"/>
    </location>
</feature>
<evidence type="ECO:0000256" key="5">
    <source>
        <dbReference type="SAM" id="MobiDB-lite"/>
    </source>
</evidence>
<comment type="caution">
    <text evidence="8">The sequence shown here is derived from an EMBL/GenBank/DDBJ whole genome shotgun (WGS) entry which is preliminary data.</text>
</comment>
<keyword evidence="2 6" id="KW-0812">Transmembrane</keyword>
<feature type="domain" description="Major facilitator superfamily (MFS) profile" evidence="7">
    <location>
        <begin position="8"/>
        <end position="390"/>
    </location>
</feature>
<name>A0A511JCQ1_9CELL</name>
<comment type="subcellular location">
    <subcellularLocation>
        <location evidence="1">Cell membrane</location>
        <topology evidence="1">Multi-pass membrane protein</topology>
    </subcellularLocation>
</comment>
<accession>A0A511JCQ1</accession>
<gene>
    <name evidence="8" type="ORF">CCO02nite_24100</name>
</gene>
<dbReference type="InterPro" id="IPR011701">
    <property type="entry name" value="MFS"/>
</dbReference>
<sequence length="435" mass="43619">MTPAAHRARVAGSLAFGVQGLVLAMILTSLDSFKSRYGIGDLTISATILGVCVMAGLGTVVADQLARRVGGSRGALRLGLVLVAVAVVLIATAPEVGLLFVGFGVYGLALGMVDAGTNMQAVAVQAEYGRPLLTGFYASWSAGGILGTLAIAVSSGRIPDDPVAWTIGVGTVLALAAAVVVGRGSLRPTDVTVVPVQPRADAPAPVIPWAPLLLLGLGVAAYYVNDQAVSTWSPIFVHEVFGEDGTITKLGYAVYLCTALGSRLVGDACVRRWGRGHVVRAASLIGAAGLLVVLVSRSPWQAVVGFAIAGAGLGLIAPLCFSAAGRLAPGHADAVVARLNNFNYLGAVLGGVIVGVVGNASSSMRWGFAIPAVLVVVVAVLAGRFDSLGGHEHDAGEGAPEGHASDEHAGGGHASDEHAGGAALAATPTTPGSDA</sequence>
<organism evidence="8 9">
    <name type="scientific">Cellulomonas composti</name>
    <dbReference type="NCBI Taxonomy" id="266130"/>
    <lineage>
        <taxon>Bacteria</taxon>
        <taxon>Bacillati</taxon>
        <taxon>Actinomycetota</taxon>
        <taxon>Actinomycetes</taxon>
        <taxon>Micrococcales</taxon>
        <taxon>Cellulomonadaceae</taxon>
        <taxon>Cellulomonas</taxon>
    </lineage>
</organism>
<dbReference type="RefSeq" id="WP_146843384.1">
    <property type="nucleotide sequence ID" value="NZ_BJWG01000011.1"/>
</dbReference>
<feature type="transmembrane region" description="Helical" evidence="6">
    <location>
        <begin position="42"/>
        <end position="62"/>
    </location>
</feature>
<feature type="transmembrane region" description="Helical" evidence="6">
    <location>
        <begin position="206"/>
        <end position="224"/>
    </location>
</feature>
<keyword evidence="3 6" id="KW-1133">Transmembrane helix</keyword>
<feature type="transmembrane region" description="Helical" evidence="6">
    <location>
        <begin position="366"/>
        <end position="383"/>
    </location>
</feature>
<evidence type="ECO:0000256" key="6">
    <source>
        <dbReference type="SAM" id="Phobius"/>
    </source>
</evidence>
<dbReference type="InterPro" id="IPR051788">
    <property type="entry name" value="MFS_Transporter"/>
</dbReference>
<dbReference type="Gene3D" id="1.20.1250.20">
    <property type="entry name" value="MFS general substrate transporter like domains"/>
    <property type="match status" value="2"/>
</dbReference>
<feature type="compositionally biased region" description="Basic and acidic residues" evidence="5">
    <location>
        <begin position="403"/>
        <end position="419"/>
    </location>
</feature>
<dbReference type="Pfam" id="PF07690">
    <property type="entry name" value="MFS_1"/>
    <property type="match status" value="1"/>
</dbReference>
<evidence type="ECO:0000259" key="7">
    <source>
        <dbReference type="PROSITE" id="PS50850"/>
    </source>
</evidence>
<evidence type="ECO:0000256" key="3">
    <source>
        <dbReference type="ARBA" id="ARBA00022989"/>
    </source>
</evidence>
<dbReference type="EMBL" id="BJWG01000011">
    <property type="protein sequence ID" value="GEL95752.1"/>
    <property type="molecule type" value="Genomic_DNA"/>
</dbReference>
<feature type="transmembrane region" description="Helical" evidence="6">
    <location>
        <begin position="97"/>
        <end position="115"/>
    </location>
</feature>
<dbReference type="Proteomes" id="UP000321720">
    <property type="component" value="Unassembled WGS sequence"/>
</dbReference>